<feature type="compositionally biased region" description="Basic and acidic residues" evidence="1">
    <location>
        <begin position="57"/>
        <end position="74"/>
    </location>
</feature>
<proteinExistence type="predicted"/>
<dbReference type="EMBL" id="SJPZ01000001">
    <property type="protein sequence ID" value="TWU67070.1"/>
    <property type="molecule type" value="Genomic_DNA"/>
</dbReference>
<dbReference type="Proteomes" id="UP000316476">
    <property type="component" value="Unassembled WGS sequence"/>
</dbReference>
<reference evidence="2 3" key="1">
    <citation type="submission" date="2019-02" db="EMBL/GenBank/DDBJ databases">
        <title>Deep-cultivation of Planctomycetes and their phenomic and genomic characterization uncovers novel biology.</title>
        <authorList>
            <person name="Wiegand S."/>
            <person name="Jogler M."/>
            <person name="Boedeker C."/>
            <person name="Pinto D."/>
            <person name="Vollmers J."/>
            <person name="Rivas-Marin E."/>
            <person name="Kohn T."/>
            <person name="Peeters S.H."/>
            <person name="Heuer A."/>
            <person name="Rast P."/>
            <person name="Oberbeckmann S."/>
            <person name="Bunk B."/>
            <person name="Jeske O."/>
            <person name="Meyerdierks A."/>
            <person name="Storesund J.E."/>
            <person name="Kallscheuer N."/>
            <person name="Luecker S."/>
            <person name="Lage O.M."/>
            <person name="Pohl T."/>
            <person name="Merkel B.J."/>
            <person name="Hornburger P."/>
            <person name="Mueller R.-W."/>
            <person name="Bruemmer F."/>
            <person name="Labrenz M."/>
            <person name="Spormann A.M."/>
            <person name="Op Den Camp H."/>
            <person name="Overmann J."/>
            <person name="Amann R."/>
            <person name="Jetten M.S.M."/>
            <person name="Mascher T."/>
            <person name="Medema M.H."/>
            <person name="Devos D.P."/>
            <person name="Kaster A.-K."/>
            <person name="Ovreas L."/>
            <person name="Rohde M."/>
            <person name="Galperin M.Y."/>
            <person name="Jogler C."/>
        </authorList>
    </citation>
    <scope>NUCLEOTIDE SEQUENCE [LARGE SCALE GENOMIC DNA]</scope>
    <source>
        <strain evidence="2 3">V7</strain>
    </source>
</reference>
<feature type="region of interest" description="Disordered" evidence="1">
    <location>
        <begin position="48"/>
        <end position="74"/>
    </location>
</feature>
<dbReference type="AlphaFoldDB" id="A0A5C6G0Q8"/>
<comment type="caution">
    <text evidence="2">The sequence shown here is derived from an EMBL/GenBank/DDBJ whole genome shotgun (WGS) entry which is preliminary data.</text>
</comment>
<evidence type="ECO:0000313" key="2">
    <source>
        <dbReference type="EMBL" id="TWU67070.1"/>
    </source>
</evidence>
<name>A0A5C6G0Q8_9PLAN</name>
<gene>
    <name evidence="2" type="ORF">V7x_26420</name>
</gene>
<evidence type="ECO:0000256" key="1">
    <source>
        <dbReference type="SAM" id="MobiDB-lite"/>
    </source>
</evidence>
<protein>
    <submittedName>
        <fullName evidence="2">Uncharacterized protein</fullName>
    </submittedName>
</protein>
<accession>A0A5C6G0Q8</accession>
<sequence>MGRGSPFHRDLHKDALSVAVANGPEQSKHTPSRPRGFCDDCKIGVSPDTPIISTDESNVRRCASEVGPGDDRPW</sequence>
<evidence type="ECO:0000313" key="3">
    <source>
        <dbReference type="Proteomes" id="UP000316476"/>
    </source>
</evidence>
<organism evidence="2 3">
    <name type="scientific">Crateriforma conspicua</name>
    <dbReference type="NCBI Taxonomy" id="2527996"/>
    <lineage>
        <taxon>Bacteria</taxon>
        <taxon>Pseudomonadati</taxon>
        <taxon>Planctomycetota</taxon>
        <taxon>Planctomycetia</taxon>
        <taxon>Planctomycetales</taxon>
        <taxon>Planctomycetaceae</taxon>
        <taxon>Crateriforma</taxon>
    </lineage>
</organism>